<evidence type="ECO:0000313" key="2">
    <source>
        <dbReference type="EMBL" id="AIF69504.1"/>
    </source>
</evidence>
<dbReference type="EMBL" id="CP006019">
    <property type="protein sequence ID" value="AIF69504.1"/>
    <property type="molecule type" value="Genomic_DNA"/>
</dbReference>
<dbReference type="Proteomes" id="UP000027981">
    <property type="component" value="Chromosome"/>
</dbReference>
<reference evidence="2 3" key="2">
    <citation type="journal article" date="2015" name="Genome Announc.">
        <title>Complete Genome Sequence of Hyperthermophilic Piezophilic Archaeon Palaeococcus pacificus DY20341T, Isolated from Deep-Sea Hydrothermal Sediments.</title>
        <authorList>
            <person name="Zeng X."/>
            <person name="Jebbar M."/>
            <person name="Shao Z."/>
        </authorList>
    </citation>
    <scope>NUCLEOTIDE SEQUENCE [LARGE SCALE GENOMIC DNA]</scope>
    <source>
        <strain evidence="2 3">DY20341</strain>
    </source>
</reference>
<organism evidence="2 3">
    <name type="scientific">Palaeococcus pacificus DY20341</name>
    <dbReference type="NCBI Taxonomy" id="1343739"/>
    <lineage>
        <taxon>Archaea</taxon>
        <taxon>Methanobacteriati</taxon>
        <taxon>Methanobacteriota</taxon>
        <taxon>Thermococci</taxon>
        <taxon>Thermococcales</taxon>
        <taxon>Thermococcaceae</taxon>
        <taxon>Palaeococcus</taxon>
    </lineage>
</organism>
<gene>
    <name evidence="2" type="ORF">PAP_05505</name>
</gene>
<dbReference type="RefSeq" id="WP_048165051.1">
    <property type="nucleotide sequence ID" value="NZ_CP006019.1"/>
</dbReference>
<dbReference type="SUPFAM" id="SSF50475">
    <property type="entry name" value="FMN-binding split barrel"/>
    <property type="match status" value="1"/>
</dbReference>
<name>A0A075LT73_9EURY</name>
<dbReference type="AlphaFoldDB" id="A0A075LT73"/>
<evidence type="ECO:0000313" key="3">
    <source>
        <dbReference type="Proteomes" id="UP000027981"/>
    </source>
</evidence>
<dbReference type="Gene3D" id="1.20.58.290">
    <property type="entry name" value="Hypothetical membrane protein ta0354_69_121"/>
    <property type="match status" value="1"/>
</dbReference>
<protein>
    <recommendedName>
        <fullName evidence="1">DUF447 domain-containing protein</fullName>
    </recommendedName>
</protein>
<feature type="domain" description="DUF447" evidence="1">
    <location>
        <begin position="11"/>
        <end position="124"/>
    </location>
</feature>
<sequence length="201" mass="23407">MLEMFEEGKVYEVLLLTKSNLTPVGVVRRGDKLYFKLFGGKSAREIKEHPYAVIQITQDVELLVKSALNFPVEVEFEMAKKIPLKRVKGLPAIEGRVEWSEEEWSDELGCVRVLKCSLTPIYQELFPLPIRPLSRADYALLEMAVYLTRLFVATRKNKVELARNIYGEIWKRYQQYRRFGGKNELAEKIIGLSFISMRWNT</sequence>
<dbReference type="STRING" id="1343739.PAP_05505"/>
<dbReference type="InterPro" id="IPR012349">
    <property type="entry name" value="Split_barrel_FMN-bd"/>
</dbReference>
<dbReference type="eggNOG" id="arCOG04458">
    <property type="taxonomic scope" value="Archaea"/>
</dbReference>
<dbReference type="PIRSF" id="PIRSF018747">
    <property type="entry name" value="UCP018747"/>
    <property type="match status" value="1"/>
</dbReference>
<dbReference type="OrthoDB" id="146030at2157"/>
<proteinExistence type="predicted"/>
<dbReference type="HOGENOM" id="CLU_1381451_0_0_2"/>
<reference evidence="3" key="1">
    <citation type="submission" date="2013-06" db="EMBL/GenBank/DDBJ databases">
        <title>Complete Genome Sequence of Hyperthermophilic Palaeococcus pacificus DY20341T, Isolated from a Deep-Sea Hydrothermal Sediments.</title>
        <authorList>
            <person name="Zeng X."/>
            <person name="Shao Z."/>
        </authorList>
    </citation>
    <scope>NUCLEOTIDE SEQUENCE [LARGE SCALE GENOMIC DNA]</scope>
    <source>
        <strain evidence="3">DY20341</strain>
    </source>
</reference>
<evidence type="ECO:0000259" key="1">
    <source>
        <dbReference type="Pfam" id="PF04289"/>
    </source>
</evidence>
<dbReference type="KEGG" id="ppac:PAP_05505"/>
<dbReference type="InterPro" id="IPR007386">
    <property type="entry name" value="DUF447_N"/>
</dbReference>
<dbReference type="Pfam" id="PF04289">
    <property type="entry name" value="DUF447_N"/>
    <property type="match status" value="1"/>
</dbReference>
<accession>A0A075LT73</accession>
<keyword evidence="3" id="KW-1185">Reference proteome</keyword>
<dbReference type="Gene3D" id="2.30.110.10">
    <property type="entry name" value="Electron Transport, Fmn-binding Protein, Chain A"/>
    <property type="match status" value="1"/>
</dbReference>
<dbReference type="GeneID" id="24842223"/>
<dbReference type="InterPro" id="IPR016733">
    <property type="entry name" value="UCP018747"/>
</dbReference>